<reference evidence="5" key="1">
    <citation type="submission" date="2018-08" db="EMBL/GenBank/DDBJ databases">
        <authorList>
            <person name="Chevrot R."/>
        </authorList>
    </citation>
    <scope>NUCLEOTIDE SEQUENCE [LARGE SCALE GENOMIC DNA]</scope>
</reference>
<comment type="cofactor">
    <cofactor evidence="1">
        <name>Mg(2+)</name>
        <dbReference type="ChEBI" id="CHEBI:18420"/>
    </cofactor>
</comment>
<dbReference type="CDD" id="cd18875">
    <property type="entry name" value="NUDIX_Hydrolase"/>
    <property type="match status" value="1"/>
</dbReference>
<dbReference type="Gene3D" id="3.90.79.10">
    <property type="entry name" value="Nucleoside Triphosphate Pyrophosphohydrolase"/>
    <property type="match status" value="1"/>
</dbReference>
<dbReference type="EMBL" id="LS992241">
    <property type="protein sequence ID" value="SYX83000.1"/>
    <property type="molecule type" value="Genomic_DNA"/>
</dbReference>
<dbReference type="PRINTS" id="PR00502">
    <property type="entry name" value="NUDIXFAMILY"/>
</dbReference>
<organism evidence="4 5">
    <name type="scientific">Paenibacillus alvei</name>
    <name type="common">Bacillus alvei</name>
    <dbReference type="NCBI Taxonomy" id="44250"/>
    <lineage>
        <taxon>Bacteria</taxon>
        <taxon>Bacillati</taxon>
        <taxon>Bacillota</taxon>
        <taxon>Bacilli</taxon>
        <taxon>Bacillales</taxon>
        <taxon>Paenibacillaceae</taxon>
        <taxon>Paenibacillus</taxon>
    </lineage>
</organism>
<proteinExistence type="predicted"/>
<dbReference type="AlphaFoldDB" id="A0A383R7R9"/>
<protein>
    <submittedName>
        <fullName evidence="4">NUDIX hydrolase</fullName>
    </submittedName>
</protein>
<accession>A0A383R7R9</accession>
<dbReference type="InterPro" id="IPR020476">
    <property type="entry name" value="Nudix_hydrolase"/>
</dbReference>
<evidence type="ECO:0000313" key="5">
    <source>
        <dbReference type="Proteomes" id="UP000304148"/>
    </source>
</evidence>
<dbReference type="GO" id="GO:0016787">
    <property type="term" value="F:hydrolase activity"/>
    <property type="evidence" value="ECO:0007669"/>
    <property type="project" value="UniProtKB-KW"/>
</dbReference>
<feature type="domain" description="Nudix hydrolase" evidence="3">
    <location>
        <begin position="3"/>
        <end position="129"/>
    </location>
</feature>
<gene>
    <name evidence="4" type="ORF">PBLR_11422</name>
</gene>
<dbReference type="PANTHER" id="PTHR43046:SF14">
    <property type="entry name" value="MUTT_NUDIX FAMILY PROTEIN"/>
    <property type="match status" value="1"/>
</dbReference>
<sequence>MSKVELTNMCMIYDPNTNRVLVQERVKSWKGLSFPGGHVEEGESLIDSTIREVREETGLTVSDLKLCGIVYWYNNETGDKYFVFSYRTSVYEGQLIERTEEGPIYWVDKDELPNLPLSEGLKERLPMFWDDNLSEAFGVCNEQDAGVLTLR</sequence>
<dbReference type="InterPro" id="IPR000086">
    <property type="entry name" value="NUDIX_hydrolase_dom"/>
</dbReference>
<dbReference type="InterPro" id="IPR015797">
    <property type="entry name" value="NUDIX_hydrolase-like_dom_sf"/>
</dbReference>
<dbReference type="PROSITE" id="PS51462">
    <property type="entry name" value="NUDIX"/>
    <property type="match status" value="1"/>
</dbReference>
<name>A0A383R7R9_PAEAL</name>
<evidence type="ECO:0000313" key="4">
    <source>
        <dbReference type="EMBL" id="SYX83000.1"/>
    </source>
</evidence>
<dbReference type="Proteomes" id="UP000304148">
    <property type="component" value="Chromosome"/>
</dbReference>
<keyword evidence="2 4" id="KW-0378">Hydrolase</keyword>
<evidence type="ECO:0000259" key="3">
    <source>
        <dbReference type="PROSITE" id="PS51462"/>
    </source>
</evidence>
<evidence type="ECO:0000256" key="1">
    <source>
        <dbReference type="ARBA" id="ARBA00001946"/>
    </source>
</evidence>
<dbReference type="RefSeq" id="WP_138185164.1">
    <property type="nucleotide sequence ID" value="NZ_LS992241.1"/>
</dbReference>
<dbReference type="Pfam" id="PF00293">
    <property type="entry name" value="NUDIX"/>
    <property type="match status" value="1"/>
</dbReference>
<dbReference type="PANTHER" id="PTHR43046">
    <property type="entry name" value="GDP-MANNOSE MANNOSYL HYDROLASE"/>
    <property type="match status" value="1"/>
</dbReference>
<evidence type="ECO:0000256" key="2">
    <source>
        <dbReference type="ARBA" id="ARBA00022801"/>
    </source>
</evidence>
<dbReference type="SUPFAM" id="SSF55811">
    <property type="entry name" value="Nudix"/>
    <property type="match status" value="1"/>
</dbReference>